<dbReference type="InterPro" id="IPR003680">
    <property type="entry name" value="Flavodoxin_fold"/>
</dbReference>
<gene>
    <name evidence="6" type="primary">azoR</name>
    <name evidence="8" type="ORF">DFR37_10439</name>
</gene>
<keyword evidence="2 6" id="KW-0288">FMN</keyword>
<dbReference type="SUPFAM" id="SSF52218">
    <property type="entry name" value="Flavoproteins"/>
    <property type="match status" value="1"/>
</dbReference>
<comment type="similarity">
    <text evidence="6">Belongs to the azoreductase type 1 family.</text>
</comment>
<comment type="function">
    <text evidence="6">Quinone reductase that provides resistance to thiol-specific stress caused by electrophilic quinones.</text>
</comment>
<evidence type="ECO:0000256" key="1">
    <source>
        <dbReference type="ARBA" id="ARBA00022630"/>
    </source>
</evidence>
<protein>
    <recommendedName>
        <fullName evidence="6">FMN dependent NADH:quinone oxidoreductase</fullName>
        <ecNumber evidence="6">1.6.5.-</ecNumber>
    </recommendedName>
    <alternativeName>
        <fullName evidence="6">Azo-dye reductase</fullName>
    </alternativeName>
    <alternativeName>
        <fullName evidence="6">FMN-dependent NADH-azo compound oxidoreductase</fullName>
    </alternativeName>
    <alternativeName>
        <fullName evidence="6">FMN-dependent NADH-azoreductase</fullName>
        <ecNumber evidence="6">1.7.1.17</ecNumber>
    </alternativeName>
</protein>
<dbReference type="GO" id="GO:0010181">
    <property type="term" value="F:FMN binding"/>
    <property type="evidence" value="ECO:0007669"/>
    <property type="project" value="UniProtKB-UniRule"/>
</dbReference>
<dbReference type="InterPro" id="IPR029039">
    <property type="entry name" value="Flavoprotein-like_sf"/>
</dbReference>
<comment type="catalytic activity">
    <reaction evidence="6">
        <text>2 a quinone + NADH + H(+) = 2 a 1,4-benzosemiquinone + NAD(+)</text>
        <dbReference type="Rhea" id="RHEA:65952"/>
        <dbReference type="ChEBI" id="CHEBI:15378"/>
        <dbReference type="ChEBI" id="CHEBI:57540"/>
        <dbReference type="ChEBI" id="CHEBI:57945"/>
        <dbReference type="ChEBI" id="CHEBI:132124"/>
        <dbReference type="ChEBI" id="CHEBI:134225"/>
    </reaction>
</comment>
<keyword evidence="4 6" id="KW-0520">NAD</keyword>
<comment type="caution">
    <text evidence="6">Lacks conserved residue(s) required for the propagation of feature annotation.</text>
</comment>
<comment type="subunit">
    <text evidence="6">Homodimer.</text>
</comment>
<comment type="cofactor">
    <cofactor evidence="6">
        <name>FMN</name>
        <dbReference type="ChEBI" id="CHEBI:58210"/>
    </cofactor>
    <text evidence="6">Binds 1 FMN per subunit.</text>
</comment>
<dbReference type="HAMAP" id="MF_01216">
    <property type="entry name" value="Azoreductase_type1"/>
    <property type="match status" value="1"/>
</dbReference>
<dbReference type="OrthoDB" id="9787136at2"/>
<dbReference type="GO" id="GO:0016652">
    <property type="term" value="F:oxidoreductase activity, acting on NAD(P)H as acceptor"/>
    <property type="evidence" value="ECO:0007669"/>
    <property type="project" value="UniProtKB-UniRule"/>
</dbReference>
<feature type="binding site" evidence="6">
    <location>
        <position position="9"/>
    </location>
    <ligand>
        <name>FMN</name>
        <dbReference type="ChEBI" id="CHEBI:58210"/>
    </ligand>
</feature>
<dbReference type="Proteomes" id="UP000253628">
    <property type="component" value="Unassembled WGS sequence"/>
</dbReference>
<dbReference type="EMBL" id="QNRQ01000004">
    <property type="protein sequence ID" value="RBP39945.1"/>
    <property type="molecule type" value="Genomic_DNA"/>
</dbReference>
<comment type="caution">
    <text evidence="8">The sequence shown here is derived from an EMBL/GenBank/DDBJ whole genome shotgun (WGS) entry which is preliminary data.</text>
</comment>
<feature type="domain" description="Flavodoxin-like fold" evidence="7">
    <location>
        <begin position="1"/>
        <end position="198"/>
    </location>
</feature>
<sequence length="218" mass="24041">MKLLHIDSSIREENSVTRSLSAELVEQWCKIYPGVAVDRLDLAIEAPNHFNNDSLGVKYGLQDKPTERQRVENAISEKLLTQFLETDVIVMGVPLYNFTIPTQLKAWIDRLAQPGRTFKYVDGAAVGLAGGKTIIAAMARGSIYSTTEIGQAKEHQETYLKVMFGFFGITDLRFVRAEGISVSPDAMRAGVKNGHAEVAALIAEEAKVLSWKERALAS</sequence>
<comment type="function">
    <text evidence="6">Also exhibits azoreductase activity. Catalyzes the reductive cleavage of the azo bond in aromatic azo compounds to the corresponding amines.</text>
</comment>
<evidence type="ECO:0000259" key="7">
    <source>
        <dbReference type="Pfam" id="PF02525"/>
    </source>
</evidence>
<dbReference type="EC" id="1.7.1.17" evidence="6"/>
<evidence type="ECO:0000256" key="4">
    <source>
        <dbReference type="ARBA" id="ARBA00023027"/>
    </source>
</evidence>
<evidence type="ECO:0000313" key="8">
    <source>
        <dbReference type="EMBL" id="RBP39945.1"/>
    </source>
</evidence>
<keyword evidence="3 6" id="KW-0560">Oxidoreductase</keyword>
<dbReference type="Gene3D" id="3.40.50.360">
    <property type="match status" value="1"/>
</dbReference>
<evidence type="ECO:0000256" key="5">
    <source>
        <dbReference type="ARBA" id="ARBA00048542"/>
    </source>
</evidence>
<dbReference type="GO" id="GO:0009055">
    <property type="term" value="F:electron transfer activity"/>
    <property type="evidence" value="ECO:0007669"/>
    <property type="project" value="UniProtKB-UniRule"/>
</dbReference>
<evidence type="ECO:0000256" key="6">
    <source>
        <dbReference type="HAMAP-Rule" id="MF_01216"/>
    </source>
</evidence>
<dbReference type="EC" id="1.6.5.-" evidence="6"/>
<name>A0A366HEZ2_9BURK</name>
<dbReference type="Pfam" id="PF02525">
    <property type="entry name" value="Flavodoxin_2"/>
    <property type="match status" value="1"/>
</dbReference>
<comment type="catalytic activity">
    <reaction evidence="5">
        <text>N,N-dimethyl-1,4-phenylenediamine + anthranilate + 2 NAD(+) = 2-(4-dimethylaminophenyl)diazenylbenzoate + 2 NADH + 2 H(+)</text>
        <dbReference type="Rhea" id="RHEA:55872"/>
        <dbReference type="ChEBI" id="CHEBI:15378"/>
        <dbReference type="ChEBI" id="CHEBI:15783"/>
        <dbReference type="ChEBI" id="CHEBI:16567"/>
        <dbReference type="ChEBI" id="CHEBI:57540"/>
        <dbReference type="ChEBI" id="CHEBI:57945"/>
        <dbReference type="ChEBI" id="CHEBI:71579"/>
        <dbReference type="EC" id="1.7.1.17"/>
    </reaction>
    <physiologicalReaction direction="right-to-left" evidence="5">
        <dbReference type="Rhea" id="RHEA:55874"/>
    </physiologicalReaction>
</comment>
<dbReference type="PANTHER" id="PTHR43741:SF4">
    <property type="entry name" value="FMN-DEPENDENT NADH:QUINONE OXIDOREDUCTASE"/>
    <property type="match status" value="1"/>
</dbReference>
<dbReference type="AlphaFoldDB" id="A0A366HEZ2"/>
<accession>A0A366HEZ2</accession>
<organism evidence="8 9">
    <name type="scientific">Eoetvoesiella caeni</name>
    <dbReference type="NCBI Taxonomy" id="645616"/>
    <lineage>
        <taxon>Bacteria</taxon>
        <taxon>Pseudomonadati</taxon>
        <taxon>Pseudomonadota</taxon>
        <taxon>Betaproteobacteria</taxon>
        <taxon>Burkholderiales</taxon>
        <taxon>Alcaligenaceae</taxon>
        <taxon>Eoetvoesiella</taxon>
    </lineage>
</organism>
<keyword evidence="9" id="KW-1185">Reference proteome</keyword>
<keyword evidence="1 6" id="KW-0285">Flavoprotein</keyword>
<dbReference type="PANTHER" id="PTHR43741">
    <property type="entry name" value="FMN-DEPENDENT NADH-AZOREDUCTASE 1"/>
    <property type="match status" value="1"/>
</dbReference>
<dbReference type="InterPro" id="IPR023048">
    <property type="entry name" value="NADH:quinone_OxRdtase_FMN_depd"/>
</dbReference>
<dbReference type="GO" id="GO:0016655">
    <property type="term" value="F:oxidoreductase activity, acting on NAD(P)H, quinone or similar compound as acceptor"/>
    <property type="evidence" value="ECO:0007669"/>
    <property type="project" value="InterPro"/>
</dbReference>
<evidence type="ECO:0000313" key="9">
    <source>
        <dbReference type="Proteomes" id="UP000253628"/>
    </source>
</evidence>
<reference evidence="8 9" key="1">
    <citation type="submission" date="2018-06" db="EMBL/GenBank/DDBJ databases">
        <title>Genomic Encyclopedia of Type Strains, Phase IV (KMG-IV): sequencing the most valuable type-strain genomes for metagenomic binning, comparative biology and taxonomic classification.</title>
        <authorList>
            <person name="Goeker M."/>
        </authorList>
    </citation>
    <scope>NUCLEOTIDE SEQUENCE [LARGE SCALE GENOMIC DNA]</scope>
    <source>
        <strain evidence="8 9">DSM 25520</strain>
    </source>
</reference>
<dbReference type="InterPro" id="IPR050104">
    <property type="entry name" value="FMN-dep_NADH:Q_OxRdtase_AzoR1"/>
</dbReference>
<evidence type="ECO:0000256" key="3">
    <source>
        <dbReference type="ARBA" id="ARBA00023002"/>
    </source>
</evidence>
<proteinExistence type="inferred from homology"/>
<dbReference type="RefSeq" id="WP_113932922.1">
    <property type="nucleotide sequence ID" value="NZ_JACCEU010000005.1"/>
</dbReference>
<evidence type="ECO:0000256" key="2">
    <source>
        <dbReference type="ARBA" id="ARBA00022643"/>
    </source>
</evidence>